<proteinExistence type="predicted"/>
<evidence type="ECO:0000256" key="3">
    <source>
        <dbReference type="ARBA" id="ARBA00022833"/>
    </source>
</evidence>
<organism evidence="6 7">
    <name type="scientific">Truncatella angustata</name>
    <dbReference type="NCBI Taxonomy" id="152316"/>
    <lineage>
        <taxon>Eukaryota</taxon>
        <taxon>Fungi</taxon>
        <taxon>Dikarya</taxon>
        <taxon>Ascomycota</taxon>
        <taxon>Pezizomycotina</taxon>
        <taxon>Sordariomycetes</taxon>
        <taxon>Xylariomycetidae</taxon>
        <taxon>Amphisphaeriales</taxon>
        <taxon>Sporocadaceae</taxon>
        <taxon>Truncatella</taxon>
    </lineage>
</organism>
<dbReference type="PROSITE" id="PS00518">
    <property type="entry name" value="ZF_RING_1"/>
    <property type="match status" value="1"/>
</dbReference>
<accession>A0A9P9A1Z6</accession>
<evidence type="ECO:0000256" key="4">
    <source>
        <dbReference type="PROSITE-ProRule" id="PRU00175"/>
    </source>
</evidence>
<feature type="domain" description="RING-type" evidence="5">
    <location>
        <begin position="410"/>
        <end position="454"/>
    </location>
</feature>
<dbReference type="RefSeq" id="XP_045962843.1">
    <property type="nucleotide sequence ID" value="XM_046102329.1"/>
</dbReference>
<reference evidence="6" key="1">
    <citation type="journal article" date="2021" name="Nat. Commun.">
        <title>Genetic determinants of endophytism in the Arabidopsis root mycobiome.</title>
        <authorList>
            <person name="Mesny F."/>
            <person name="Miyauchi S."/>
            <person name="Thiergart T."/>
            <person name="Pickel B."/>
            <person name="Atanasova L."/>
            <person name="Karlsson M."/>
            <person name="Huettel B."/>
            <person name="Barry K.W."/>
            <person name="Haridas S."/>
            <person name="Chen C."/>
            <person name="Bauer D."/>
            <person name="Andreopoulos W."/>
            <person name="Pangilinan J."/>
            <person name="LaButti K."/>
            <person name="Riley R."/>
            <person name="Lipzen A."/>
            <person name="Clum A."/>
            <person name="Drula E."/>
            <person name="Henrissat B."/>
            <person name="Kohler A."/>
            <person name="Grigoriev I.V."/>
            <person name="Martin F.M."/>
            <person name="Hacquard S."/>
        </authorList>
    </citation>
    <scope>NUCLEOTIDE SEQUENCE</scope>
    <source>
        <strain evidence="6">MPI-SDFR-AT-0073</strain>
    </source>
</reference>
<dbReference type="SUPFAM" id="SSF57850">
    <property type="entry name" value="RING/U-box"/>
    <property type="match status" value="1"/>
</dbReference>
<keyword evidence="2 4" id="KW-0863">Zinc-finger</keyword>
<dbReference type="EMBL" id="JAGPXC010000002">
    <property type="protein sequence ID" value="KAH6658609.1"/>
    <property type="molecule type" value="Genomic_DNA"/>
</dbReference>
<sequence length="751" mass="83898">MVYSTWLELQSGAPGLGGPFLLEHLVPYESFRKGQEATPSVVVAIGGLQKRRFLQQHFFVSHVSLEPNIRMGYQPGVDSILLDCELHTLTHAPRIKAGITPGCNTRHELHCGSGNNANEIAHSLYNHILMPLATVTFLFVADLGGWDSVTNLLGFWARRPVHEPEPTPAIVILVSSDHKCQTSVRDVILHASTRLLEQLRLSEPARPFTRPNAEMMIQRRFTIKILNRCATNRDTRAATIGLIEAAAIQQRQSQPAFSTRHLIYLLRVGLVHYSESPGHSFNSYLALRQHSRVPPDVAHCLQNVLRSVAGTLEEKADIIASALWLDAFPPGMHCFSPDIIFSNFYATNLGLSNTSFENKGLKDVVKTRLIELVRTRFIELVSSQCTDHLTRHIAALNSSSTTVSTCGEICVICFARTAMYTFDCQHRICNTCALNIGEQREPWEVSIQRCPVCRRLNTADFMIRPPTAGLRLLQLGGSDFAIIWSFLSQLKKMLNLGSLPFCQFFDGIIAEGAGIYFALSLFLEKWSMKDCKKHLSSNFLPEVHNGTSISHRMLAWMGRSPDITIKYNGGSYSDGLVDAISSKLISSLFYIELITVPVFRTVPAECTVRLLCRVNPGPTFMNLLMELHQRQTCIQYRSADSQFTETPIFTKKIWSMCSKGIPFAKELDLDVVNMDSLIEVKLDSRAGSPQNISNCPYRIIDLIQDQKLDVTSVVPGFQAESEMSGTRDEDLVGGDTLAGSMTRMYRVLNEL</sequence>
<dbReference type="PROSITE" id="PS50089">
    <property type="entry name" value="ZF_RING_2"/>
    <property type="match status" value="1"/>
</dbReference>
<comment type="caution">
    <text evidence="6">The sequence shown here is derived from an EMBL/GenBank/DDBJ whole genome shotgun (WGS) entry which is preliminary data.</text>
</comment>
<dbReference type="Proteomes" id="UP000758603">
    <property type="component" value="Unassembled WGS sequence"/>
</dbReference>
<protein>
    <recommendedName>
        <fullName evidence="5">RING-type domain-containing protein</fullName>
    </recommendedName>
</protein>
<evidence type="ECO:0000313" key="6">
    <source>
        <dbReference type="EMBL" id="KAH6658609.1"/>
    </source>
</evidence>
<evidence type="ECO:0000256" key="2">
    <source>
        <dbReference type="ARBA" id="ARBA00022771"/>
    </source>
</evidence>
<dbReference type="OrthoDB" id="4766886at2759"/>
<dbReference type="InterPro" id="IPR001841">
    <property type="entry name" value="Znf_RING"/>
</dbReference>
<dbReference type="GeneID" id="70131221"/>
<evidence type="ECO:0000313" key="7">
    <source>
        <dbReference type="Proteomes" id="UP000758603"/>
    </source>
</evidence>
<dbReference type="GO" id="GO:0008270">
    <property type="term" value="F:zinc ion binding"/>
    <property type="evidence" value="ECO:0007669"/>
    <property type="project" value="UniProtKB-KW"/>
</dbReference>
<dbReference type="SMART" id="SM00184">
    <property type="entry name" value="RING"/>
    <property type="match status" value="1"/>
</dbReference>
<dbReference type="Gene3D" id="3.30.40.10">
    <property type="entry name" value="Zinc/RING finger domain, C3HC4 (zinc finger)"/>
    <property type="match status" value="1"/>
</dbReference>
<evidence type="ECO:0000259" key="5">
    <source>
        <dbReference type="PROSITE" id="PS50089"/>
    </source>
</evidence>
<name>A0A9P9A1Z6_9PEZI</name>
<evidence type="ECO:0000256" key="1">
    <source>
        <dbReference type="ARBA" id="ARBA00022723"/>
    </source>
</evidence>
<dbReference type="InterPro" id="IPR017907">
    <property type="entry name" value="Znf_RING_CS"/>
</dbReference>
<keyword evidence="1" id="KW-0479">Metal-binding</keyword>
<dbReference type="InterPro" id="IPR013083">
    <property type="entry name" value="Znf_RING/FYVE/PHD"/>
</dbReference>
<keyword evidence="3" id="KW-0862">Zinc</keyword>
<keyword evidence="7" id="KW-1185">Reference proteome</keyword>
<dbReference type="AlphaFoldDB" id="A0A9P9A1Z6"/>
<gene>
    <name evidence="6" type="ORF">BKA67DRAFT_558530</name>
</gene>